<dbReference type="PANTHER" id="PTHR32468">
    <property type="entry name" value="CATION/H + ANTIPORTER"/>
    <property type="match status" value="1"/>
</dbReference>
<feature type="compositionally biased region" description="Pro residues" evidence="7">
    <location>
        <begin position="424"/>
        <end position="440"/>
    </location>
</feature>
<evidence type="ECO:0000256" key="1">
    <source>
        <dbReference type="ARBA" id="ARBA00004141"/>
    </source>
</evidence>
<dbReference type="Pfam" id="PF00999">
    <property type="entry name" value="Na_H_Exchanger"/>
    <property type="match status" value="1"/>
</dbReference>
<feature type="transmembrane region" description="Helical" evidence="8">
    <location>
        <begin position="308"/>
        <end position="327"/>
    </location>
</feature>
<keyword evidence="4 8" id="KW-1133">Transmembrane helix</keyword>
<evidence type="ECO:0000256" key="4">
    <source>
        <dbReference type="ARBA" id="ARBA00022989"/>
    </source>
</evidence>
<gene>
    <name evidence="10" type="ORF">ID875_19635</name>
</gene>
<comment type="subcellular location">
    <subcellularLocation>
        <location evidence="1">Membrane</location>
        <topology evidence="1">Multi-pass membrane protein</topology>
    </subcellularLocation>
</comment>
<dbReference type="GO" id="GO:1902600">
    <property type="term" value="P:proton transmembrane transport"/>
    <property type="evidence" value="ECO:0007669"/>
    <property type="project" value="InterPro"/>
</dbReference>
<dbReference type="GO" id="GO:0016020">
    <property type="term" value="C:membrane"/>
    <property type="evidence" value="ECO:0007669"/>
    <property type="project" value="UniProtKB-SubCell"/>
</dbReference>
<reference evidence="10" key="1">
    <citation type="journal article" date="2020" name="PLoS ONE">
        <title>Isolation and characterization of Streptomyces bacteriophages and Streptomyces strains encoding biosynthetic arsenals: Streptomyces strains and phages for antibiotic discovery.</title>
        <authorList>
            <person name="Montano E.T."/>
            <person name="Nideffer J.F."/>
            <person name="Brumage L."/>
            <person name="Erb M."/>
            <person name="Derman A.I."/>
            <person name="Davis J.P."/>
            <person name="Estrada E."/>
            <person name="Fu S."/>
            <person name="Le D."/>
            <person name="Vuppala A."/>
            <person name="Tran C."/>
            <person name="Luterstein E."/>
            <person name="Lakkaraju S."/>
            <person name="Panchagnula S."/>
            <person name="Ren C."/>
            <person name="Doan J."/>
            <person name="Tran S."/>
            <person name="Soriano J."/>
            <person name="Fujita Y."/>
            <person name="Gutala P."/>
            <person name="Fujii Q."/>
            <person name="Lee M."/>
            <person name="Bui A."/>
            <person name="Villarreal C."/>
            <person name="Shing S.R."/>
            <person name="Kim S."/>
            <person name="Freeman D."/>
            <person name="Racha V."/>
            <person name="Ho A."/>
            <person name="Kumar P."/>
            <person name="Falah K."/>
            <person name="Dawson T."/>
            <person name="Enustun E."/>
            <person name="Prichard A."/>
            <person name="Gomez A."/>
            <person name="Khanna K."/>
            <person name="Trigg S."/>
            <person name="Fernandez L."/>
            <person name="Pogliano K."/>
            <person name="Pogliano J."/>
        </authorList>
    </citation>
    <scope>NUCLEOTIDE SEQUENCE</scope>
    <source>
        <strain evidence="10">QF2</strain>
    </source>
</reference>
<feature type="transmembrane region" description="Helical" evidence="8">
    <location>
        <begin position="14"/>
        <end position="34"/>
    </location>
</feature>
<evidence type="ECO:0000256" key="3">
    <source>
        <dbReference type="ARBA" id="ARBA00022692"/>
    </source>
</evidence>
<keyword evidence="5" id="KW-0406">Ion transport</keyword>
<dbReference type="InterPro" id="IPR006153">
    <property type="entry name" value="Cation/H_exchanger_TM"/>
</dbReference>
<evidence type="ECO:0000256" key="7">
    <source>
        <dbReference type="SAM" id="MobiDB-lite"/>
    </source>
</evidence>
<feature type="compositionally biased region" description="Basic residues" evidence="7">
    <location>
        <begin position="441"/>
        <end position="451"/>
    </location>
</feature>
<feature type="region of interest" description="Disordered" evidence="7">
    <location>
        <begin position="424"/>
        <end position="451"/>
    </location>
</feature>
<evidence type="ECO:0000259" key="9">
    <source>
        <dbReference type="Pfam" id="PF00999"/>
    </source>
</evidence>
<keyword evidence="3 8" id="KW-0812">Transmembrane</keyword>
<feature type="transmembrane region" description="Helical" evidence="8">
    <location>
        <begin position="46"/>
        <end position="63"/>
    </location>
</feature>
<feature type="transmembrane region" description="Helical" evidence="8">
    <location>
        <begin position="272"/>
        <end position="288"/>
    </location>
</feature>
<feature type="transmembrane region" description="Helical" evidence="8">
    <location>
        <begin position="247"/>
        <end position="266"/>
    </location>
</feature>
<dbReference type="InterPro" id="IPR038770">
    <property type="entry name" value="Na+/solute_symporter_sf"/>
</dbReference>
<feature type="transmembrane region" description="Helical" evidence="8">
    <location>
        <begin position="149"/>
        <end position="172"/>
    </location>
</feature>
<feature type="transmembrane region" description="Helical" evidence="8">
    <location>
        <begin position="83"/>
        <end position="100"/>
    </location>
</feature>
<comment type="caution">
    <text evidence="10">The sequence shown here is derived from an EMBL/GenBank/DDBJ whole genome shotgun (WGS) entry which is preliminary data.</text>
</comment>
<dbReference type="Gene3D" id="1.20.1530.20">
    <property type="match status" value="1"/>
</dbReference>
<keyword evidence="2" id="KW-0813">Transport</keyword>
<organism evidence="10">
    <name type="scientific">Streptomyces globisporus</name>
    <dbReference type="NCBI Taxonomy" id="1908"/>
    <lineage>
        <taxon>Bacteria</taxon>
        <taxon>Bacillati</taxon>
        <taxon>Actinomycetota</taxon>
        <taxon>Actinomycetes</taxon>
        <taxon>Kitasatosporales</taxon>
        <taxon>Streptomycetaceae</taxon>
        <taxon>Streptomyces</taxon>
    </lineage>
</organism>
<keyword evidence="6 8" id="KW-0472">Membrane</keyword>
<dbReference type="AlphaFoldDB" id="A0A927GNT2"/>
<sequence length="451" mass="46120">MSTHGPALSAGESAGVTGIVLVGVALVLLAAFLFSAAAQRVRQPAVMGEIVAGIALGPSLLGLLPGDLPGLLFPPAARPYLEVLAQLGLVLFMFGVGYQLSLSHVKGVGRHIALVSFSSVALPFVMGAALAVLLYPWLDKSQLKTDGMLGPALFLGAAMSITAFPVLARIIIERGLQKHRVGAVALVSAAIQDVIAWTVLAAVVTVVSVSGLWSLGRTVVGAVAFGLVLVLVVRPALAWVLAPARPWAGNAPTVHVVLCSGLLASAWVTDEIGLHAVFGAFLFGAVAPRRHIDATAPEVPERIDQTSLLLLPVFFTVTGLSVDLAGLGAQGLVMVLATVAVACAGKFLGALGAARLSGSGGRESTVLGILLNARGLTELVVLNVGLSLGALDSRLFTAMVVMALLTTLMTGPLLSRFPLPVEPAPAPPLSAEPAPAPAPRPAKHARKDAAR</sequence>
<protein>
    <submittedName>
        <fullName evidence="10">Cation:proton antiporter</fullName>
    </submittedName>
</protein>
<accession>A0A927GNT2</accession>
<feature type="domain" description="Cation/H+ exchanger transmembrane" evidence="9">
    <location>
        <begin position="29"/>
        <end position="415"/>
    </location>
</feature>
<feature type="transmembrane region" description="Helical" evidence="8">
    <location>
        <begin position="184"/>
        <end position="213"/>
    </location>
</feature>
<name>A0A927GNT2_STRGL</name>
<evidence type="ECO:0000313" key="10">
    <source>
        <dbReference type="EMBL" id="MBD2829713.1"/>
    </source>
</evidence>
<evidence type="ECO:0000256" key="2">
    <source>
        <dbReference type="ARBA" id="ARBA00022448"/>
    </source>
</evidence>
<dbReference type="GO" id="GO:0015297">
    <property type="term" value="F:antiporter activity"/>
    <property type="evidence" value="ECO:0007669"/>
    <property type="project" value="InterPro"/>
</dbReference>
<feature type="transmembrane region" description="Helical" evidence="8">
    <location>
        <begin position="333"/>
        <end position="354"/>
    </location>
</feature>
<feature type="transmembrane region" description="Helical" evidence="8">
    <location>
        <begin position="219"/>
        <end position="240"/>
    </location>
</feature>
<evidence type="ECO:0000256" key="5">
    <source>
        <dbReference type="ARBA" id="ARBA00023065"/>
    </source>
</evidence>
<evidence type="ECO:0000256" key="6">
    <source>
        <dbReference type="ARBA" id="ARBA00023136"/>
    </source>
</evidence>
<evidence type="ECO:0000256" key="8">
    <source>
        <dbReference type="SAM" id="Phobius"/>
    </source>
</evidence>
<dbReference type="InterPro" id="IPR050794">
    <property type="entry name" value="CPA2_transporter"/>
</dbReference>
<proteinExistence type="predicted"/>
<dbReference type="PANTHER" id="PTHR32468:SF0">
    <property type="entry name" value="K(+)_H(+) ANTIPORTER 1"/>
    <property type="match status" value="1"/>
</dbReference>
<feature type="transmembrane region" description="Helical" evidence="8">
    <location>
        <begin position="112"/>
        <end position="137"/>
    </location>
</feature>
<dbReference type="EMBL" id="JACWUS010000003">
    <property type="protein sequence ID" value="MBD2829713.1"/>
    <property type="molecule type" value="Genomic_DNA"/>
</dbReference>